<accession>A0A232FAP3</accession>
<dbReference type="Proteomes" id="UP000215335">
    <property type="component" value="Unassembled WGS sequence"/>
</dbReference>
<evidence type="ECO:0000313" key="4">
    <source>
        <dbReference type="Proteomes" id="UP000215335"/>
    </source>
</evidence>
<dbReference type="InterPro" id="IPR052111">
    <property type="entry name" value="Spermatogenesis_Ciliary_MAP"/>
</dbReference>
<dbReference type="PANTHER" id="PTHR12509:SF9">
    <property type="entry name" value="SPERM FLAGELLAR PROTEIN 1 ISOFORM X1"/>
    <property type="match status" value="1"/>
</dbReference>
<dbReference type="InterPro" id="IPR036872">
    <property type="entry name" value="CH_dom_sf"/>
</dbReference>
<dbReference type="OrthoDB" id="193300at2759"/>
<sequence>MVANHGFQSKEEQMSEKCEVASIRSENPARIEDIFEWIDGIPLSKTTKNLARDFSDAVLMSEILKFYYPHLVSPHNYIPANSVQNKKENWNTLNRKVFAKINMHLSSETIDQLAHSQVGTIEKVLTDFRDKQMAINIKDPDAMRSDLNLTALGQHQDLKSQRKNDQPAKTSIFTRSYKGIKHFFAGLFRIFLAMICFWKWFSRKPTSESVKIEPKTLNDMEEQQRLDEEDRLRDSYSLALEELRVKADVIKTLCHKVAFLEGTMKLKDMKIATLTSQLEMMPQPTNDANIVVSARQPTNNPLKLRKRPRTQSTSVPQRQTSSDVCPNRSAHNISPVSPETSTGRRIRVLKFYSKFNRFHLENNLEFIQQ</sequence>
<dbReference type="Pfam" id="PF06294">
    <property type="entry name" value="CH_2"/>
    <property type="match status" value="1"/>
</dbReference>
<dbReference type="PANTHER" id="PTHR12509">
    <property type="entry name" value="SPERMATOGENESIS-ASSOCIATED 4-RELATED"/>
    <property type="match status" value="1"/>
</dbReference>
<keyword evidence="4" id="KW-1185">Reference proteome</keyword>
<organism evidence="3 4">
    <name type="scientific">Trichomalopsis sarcophagae</name>
    <dbReference type="NCBI Taxonomy" id="543379"/>
    <lineage>
        <taxon>Eukaryota</taxon>
        <taxon>Metazoa</taxon>
        <taxon>Ecdysozoa</taxon>
        <taxon>Arthropoda</taxon>
        <taxon>Hexapoda</taxon>
        <taxon>Insecta</taxon>
        <taxon>Pterygota</taxon>
        <taxon>Neoptera</taxon>
        <taxon>Endopterygota</taxon>
        <taxon>Hymenoptera</taxon>
        <taxon>Apocrita</taxon>
        <taxon>Proctotrupomorpha</taxon>
        <taxon>Chalcidoidea</taxon>
        <taxon>Pteromalidae</taxon>
        <taxon>Pteromalinae</taxon>
        <taxon>Trichomalopsis</taxon>
    </lineage>
</organism>
<dbReference type="Gene3D" id="1.10.418.10">
    <property type="entry name" value="Calponin-like domain"/>
    <property type="match status" value="1"/>
</dbReference>
<dbReference type="InterPro" id="IPR010441">
    <property type="entry name" value="CH_2"/>
</dbReference>
<evidence type="ECO:0000313" key="3">
    <source>
        <dbReference type="EMBL" id="OXU27508.1"/>
    </source>
</evidence>
<dbReference type="AlphaFoldDB" id="A0A232FAP3"/>
<feature type="domain" description="CH-like" evidence="2">
    <location>
        <begin position="35"/>
        <end position="128"/>
    </location>
</feature>
<dbReference type="GO" id="GO:0005930">
    <property type="term" value="C:axoneme"/>
    <property type="evidence" value="ECO:0007669"/>
    <property type="project" value="TreeGrafter"/>
</dbReference>
<dbReference type="GO" id="GO:0008017">
    <property type="term" value="F:microtubule binding"/>
    <property type="evidence" value="ECO:0007669"/>
    <property type="project" value="TreeGrafter"/>
</dbReference>
<feature type="region of interest" description="Disordered" evidence="1">
    <location>
        <begin position="295"/>
        <end position="340"/>
    </location>
</feature>
<name>A0A232FAP3_9HYME</name>
<evidence type="ECO:0000259" key="2">
    <source>
        <dbReference type="Pfam" id="PF06294"/>
    </source>
</evidence>
<dbReference type="FunFam" id="1.10.418.10:FF:000059">
    <property type="entry name" value="RIKEN cDNA 6430531B16 gene"/>
    <property type="match status" value="1"/>
</dbReference>
<dbReference type="GO" id="GO:0051493">
    <property type="term" value="P:regulation of cytoskeleton organization"/>
    <property type="evidence" value="ECO:0007669"/>
    <property type="project" value="TreeGrafter"/>
</dbReference>
<protein>
    <recommendedName>
        <fullName evidence="2">CH-like domain-containing protein</fullName>
    </recommendedName>
</protein>
<feature type="compositionally biased region" description="Polar residues" evidence="1">
    <location>
        <begin position="310"/>
        <end position="340"/>
    </location>
</feature>
<feature type="region of interest" description="Disordered" evidence="1">
    <location>
        <begin position="1"/>
        <end position="20"/>
    </location>
</feature>
<dbReference type="STRING" id="543379.A0A232FAP3"/>
<gene>
    <name evidence="3" type="ORF">TSAR_002324</name>
</gene>
<comment type="caution">
    <text evidence="3">The sequence shown here is derived from an EMBL/GenBank/DDBJ whole genome shotgun (WGS) entry which is preliminary data.</text>
</comment>
<proteinExistence type="predicted"/>
<reference evidence="3 4" key="1">
    <citation type="journal article" date="2017" name="Curr. Biol.">
        <title>The Evolution of Venom by Co-option of Single-Copy Genes.</title>
        <authorList>
            <person name="Martinson E.O."/>
            <person name="Mrinalini"/>
            <person name="Kelkar Y.D."/>
            <person name="Chang C.H."/>
            <person name="Werren J.H."/>
        </authorList>
    </citation>
    <scope>NUCLEOTIDE SEQUENCE [LARGE SCALE GENOMIC DNA]</scope>
    <source>
        <strain evidence="3 4">Alberta</strain>
        <tissue evidence="3">Whole body</tissue>
    </source>
</reference>
<evidence type="ECO:0000256" key="1">
    <source>
        <dbReference type="SAM" id="MobiDB-lite"/>
    </source>
</evidence>
<dbReference type="EMBL" id="NNAY01000591">
    <property type="protein sequence ID" value="OXU27508.1"/>
    <property type="molecule type" value="Genomic_DNA"/>
</dbReference>
<feature type="compositionally biased region" description="Basic and acidic residues" evidence="1">
    <location>
        <begin position="8"/>
        <end position="19"/>
    </location>
</feature>